<proteinExistence type="predicted"/>
<sequence length="96" mass="10139">MSFVKATLMSAREPPLGERGDPVHTREHDIGGLPTALDVDRLVDVAVSDGWRIAGPGVDPSSTFSVTKPSSEAADASASTAMRHRPNPRGSRSSTR</sequence>
<reference evidence="2 3" key="1">
    <citation type="submission" date="2024-07" db="EMBL/GenBank/DDBJ databases">
        <title>Draft Genome Sequence of Ferrimicrobium acidiphilum Strain YE2023, Isolated from a Pulp of Bioleach Reactor.</title>
        <authorList>
            <person name="Elkina Y.A."/>
            <person name="Bulaeva A.G."/>
            <person name="Beletsky A.V."/>
            <person name="Mardanov A.V."/>
        </authorList>
    </citation>
    <scope>NUCLEOTIDE SEQUENCE [LARGE SCALE GENOMIC DNA]</scope>
    <source>
        <strain evidence="2 3">YE2023</strain>
    </source>
</reference>
<evidence type="ECO:0000313" key="2">
    <source>
        <dbReference type="EMBL" id="MEX6430466.1"/>
    </source>
</evidence>
<feature type="compositionally biased region" description="Polar residues" evidence="1">
    <location>
        <begin position="60"/>
        <end position="69"/>
    </location>
</feature>
<dbReference type="RefSeq" id="WP_369084806.1">
    <property type="nucleotide sequence ID" value="NZ_JBFSHR010000054.1"/>
</dbReference>
<gene>
    <name evidence="2" type="ORF">AB6A68_11580</name>
</gene>
<evidence type="ECO:0000313" key="3">
    <source>
        <dbReference type="Proteomes" id="UP001560267"/>
    </source>
</evidence>
<evidence type="ECO:0000256" key="1">
    <source>
        <dbReference type="SAM" id="MobiDB-lite"/>
    </source>
</evidence>
<accession>A0ABV3Y6A6</accession>
<feature type="non-terminal residue" evidence="2">
    <location>
        <position position="96"/>
    </location>
</feature>
<name>A0ABV3Y6A6_9ACTN</name>
<feature type="compositionally biased region" description="Basic and acidic residues" evidence="1">
    <location>
        <begin position="15"/>
        <end position="30"/>
    </location>
</feature>
<dbReference type="Proteomes" id="UP001560267">
    <property type="component" value="Unassembled WGS sequence"/>
</dbReference>
<comment type="caution">
    <text evidence="2">The sequence shown here is derived from an EMBL/GenBank/DDBJ whole genome shotgun (WGS) entry which is preliminary data.</text>
</comment>
<feature type="compositionally biased region" description="Low complexity" evidence="1">
    <location>
        <begin position="70"/>
        <end position="81"/>
    </location>
</feature>
<protein>
    <submittedName>
        <fullName evidence="2">Uncharacterized protein</fullName>
    </submittedName>
</protein>
<dbReference type="EMBL" id="JBFSHR010000054">
    <property type="protein sequence ID" value="MEX6430466.1"/>
    <property type="molecule type" value="Genomic_DNA"/>
</dbReference>
<feature type="region of interest" description="Disordered" evidence="1">
    <location>
        <begin position="1"/>
        <end position="32"/>
    </location>
</feature>
<organism evidence="2 3">
    <name type="scientific">Ferrimicrobium acidiphilum</name>
    <dbReference type="NCBI Taxonomy" id="121039"/>
    <lineage>
        <taxon>Bacteria</taxon>
        <taxon>Bacillati</taxon>
        <taxon>Actinomycetota</taxon>
        <taxon>Acidimicrobiia</taxon>
        <taxon>Acidimicrobiales</taxon>
        <taxon>Acidimicrobiaceae</taxon>
        <taxon>Ferrimicrobium</taxon>
    </lineage>
</organism>
<keyword evidence="3" id="KW-1185">Reference proteome</keyword>
<feature type="region of interest" description="Disordered" evidence="1">
    <location>
        <begin position="55"/>
        <end position="96"/>
    </location>
</feature>